<feature type="transmembrane region" description="Helical" evidence="16">
    <location>
        <begin position="176"/>
        <end position="193"/>
    </location>
</feature>
<evidence type="ECO:0000256" key="15">
    <source>
        <dbReference type="RuleBase" id="RU003750"/>
    </source>
</evidence>
<evidence type="ECO:0000256" key="11">
    <source>
        <dbReference type="ARBA" id="ARBA00023136"/>
    </source>
</evidence>
<dbReference type="InterPro" id="IPR050324">
    <property type="entry name" value="CDP-alcohol_PTase-I"/>
</dbReference>
<dbReference type="PANTHER" id="PTHR14269:SF61">
    <property type="entry name" value="CDP-DIACYLGLYCEROL--SERINE O-PHOSPHATIDYLTRANSFERASE"/>
    <property type="match status" value="1"/>
</dbReference>
<dbReference type="InterPro" id="IPR004533">
    <property type="entry name" value="CDP-diaglyc--ser_O-PTrfase"/>
</dbReference>
<name>A0AA41X4P2_9BACI</name>
<dbReference type="InterPro" id="IPR043130">
    <property type="entry name" value="CDP-OH_PTrfase_TM_dom"/>
</dbReference>
<keyword evidence="8 16" id="KW-0812">Transmembrane</keyword>
<dbReference type="InterPro" id="IPR048254">
    <property type="entry name" value="CDP_ALCOHOL_P_TRANSF_CS"/>
</dbReference>
<evidence type="ECO:0000256" key="13">
    <source>
        <dbReference type="ARBA" id="ARBA00023264"/>
    </source>
</evidence>
<dbReference type="Proteomes" id="UP001156102">
    <property type="component" value="Unassembled WGS sequence"/>
</dbReference>
<evidence type="ECO:0000256" key="9">
    <source>
        <dbReference type="ARBA" id="ARBA00022989"/>
    </source>
</evidence>
<evidence type="ECO:0000313" key="18">
    <source>
        <dbReference type="Proteomes" id="UP001156102"/>
    </source>
</evidence>
<comment type="subcellular location">
    <subcellularLocation>
        <location evidence="2">Endomembrane system</location>
        <topology evidence="2">Multi-pass membrane protein</topology>
    </subcellularLocation>
</comment>
<evidence type="ECO:0000256" key="3">
    <source>
        <dbReference type="ARBA" id="ARBA00010441"/>
    </source>
</evidence>
<dbReference type="GO" id="GO:0012505">
    <property type="term" value="C:endomembrane system"/>
    <property type="evidence" value="ECO:0007669"/>
    <property type="project" value="UniProtKB-SubCell"/>
</dbReference>
<keyword evidence="13" id="KW-1208">Phospholipid metabolism</keyword>
<sequence>MYRAAIPNLFTLGNLYSGFLSIGYASVGNYRSAAILVLIGMMLDSLDGRIARLLRVDSPMGKELDSLADIVTFGAAPALLMYYTSFSQLGILGLYIAGLFPLFGAYRLARFNVTPTSTSLKYFTGVPITAAGGLVAFLTLFSIPNIVLIIVFIAFAFLMVSRIQIPSLKDVPLPKYSIIVTLFLIGVILTLYKTQYSRMPTFLFIAIPLYVLYMSSQFLRRRHFDKTNMK</sequence>
<dbReference type="PROSITE" id="PS00379">
    <property type="entry name" value="CDP_ALCOHOL_P_TRANSF"/>
    <property type="match status" value="1"/>
</dbReference>
<keyword evidence="10" id="KW-0443">Lipid metabolism</keyword>
<keyword evidence="7 15" id="KW-0808">Transferase</keyword>
<keyword evidence="18" id="KW-1185">Reference proteome</keyword>
<dbReference type="PANTHER" id="PTHR14269">
    <property type="entry name" value="CDP-DIACYLGLYCEROL--GLYCEROL-3-PHOSPHATE 3-PHOSPHATIDYLTRANSFERASE-RELATED"/>
    <property type="match status" value="1"/>
</dbReference>
<dbReference type="AlphaFoldDB" id="A0AA41X4P2"/>
<organism evidence="17 18">
    <name type="scientific">Ectobacillus ponti</name>
    <dbReference type="NCBI Taxonomy" id="2961894"/>
    <lineage>
        <taxon>Bacteria</taxon>
        <taxon>Bacillati</taxon>
        <taxon>Bacillota</taxon>
        <taxon>Bacilli</taxon>
        <taxon>Bacillales</taxon>
        <taxon>Bacillaceae</taxon>
        <taxon>Ectobacillus</taxon>
    </lineage>
</organism>
<accession>A0AA41X4P2</accession>
<evidence type="ECO:0000256" key="10">
    <source>
        <dbReference type="ARBA" id="ARBA00023098"/>
    </source>
</evidence>
<gene>
    <name evidence="17" type="primary">pssA</name>
    <name evidence="17" type="ORF">NK662_08945</name>
</gene>
<dbReference type="Pfam" id="PF01066">
    <property type="entry name" value="CDP-OH_P_transf"/>
    <property type="match status" value="1"/>
</dbReference>
<dbReference type="RefSeq" id="WP_254758586.1">
    <property type="nucleotide sequence ID" value="NZ_JANCLT010000004.1"/>
</dbReference>
<dbReference type="GO" id="GO:0008654">
    <property type="term" value="P:phospholipid biosynthetic process"/>
    <property type="evidence" value="ECO:0007669"/>
    <property type="project" value="UniProtKB-KW"/>
</dbReference>
<evidence type="ECO:0000256" key="7">
    <source>
        <dbReference type="ARBA" id="ARBA00022679"/>
    </source>
</evidence>
<feature type="transmembrane region" description="Helical" evidence="16">
    <location>
        <begin position="199"/>
        <end position="219"/>
    </location>
</feature>
<evidence type="ECO:0000256" key="5">
    <source>
        <dbReference type="ARBA" id="ARBA00017171"/>
    </source>
</evidence>
<evidence type="ECO:0000256" key="2">
    <source>
        <dbReference type="ARBA" id="ARBA00004127"/>
    </source>
</evidence>
<evidence type="ECO:0000256" key="16">
    <source>
        <dbReference type="SAM" id="Phobius"/>
    </source>
</evidence>
<dbReference type="GO" id="GO:0003882">
    <property type="term" value="F:CDP-diacylglycerol-serine O-phosphatidyltransferase activity"/>
    <property type="evidence" value="ECO:0007669"/>
    <property type="project" value="UniProtKB-EC"/>
</dbReference>
<dbReference type="Gene3D" id="1.20.120.1760">
    <property type="match status" value="1"/>
</dbReference>
<evidence type="ECO:0000256" key="12">
    <source>
        <dbReference type="ARBA" id="ARBA00023209"/>
    </source>
</evidence>
<feature type="transmembrane region" description="Helical" evidence="16">
    <location>
        <begin position="20"/>
        <end position="43"/>
    </location>
</feature>
<keyword evidence="9 16" id="KW-1133">Transmembrane helix</keyword>
<dbReference type="InterPro" id="IPR000462">
    <property type="entry name" value="CDP-OH_P_trans"/>
</dbReference>
<evidence type="ECO:0000256" key="14">
    <source>
        <dbReference type="ARBA" id="ARBA00032361"/>
    </source>
</evidence>
<keyword evidence="11 16" id="KW-0472">Membrane</keyword>
<dbReference type="EC" id="2.7.8.8" evidence="4"/>
<protein>
    <recommendedName>
        <fullName evidence="5">CDP-diacylglycerol--serine O-phosphatidyltransferase</fullName>
        <ecNumber evidence="4">2.7.8.8</ecNumber>
    </recommendedName>
    <alternativeName>
        <fullName evidence="14">Phosphatidylserine synthase</fullName>
    </alternativeName>
</protein>
<evidence type="ECO:0000256" key="1">
    <source>
        <dbReference type="ARBA" id="ARBA00000287"/>
    </source>
</evidence>
<evidence type="ECO:0000256" key="6">
    <source>
        <dbReference type="ARBA" id="ARBA00022516"/>
    </source>
</evidence>
<dbReference type="NCBIfam" id="TIGR00473">
    <property type="entry name" value="pssA"/>
    <property type="match status" value="1"/>
</dbReference>
<keyword evidence="12" id="KW-0594">Phospholipid biosynthesis</keyword>
<feature type="transmembrane region" description="Helical" evidence="16">
    <location>
        <begin position="120"/>
        <end position="140"/>
    </location>
</feature>
<proteinExistence type="inferred from homology"/>
<comment type="catalytic activity">
    <reaction evidence="1">
        <text>a CDP-1,2-diacyl-sn-glycerol + L-serine = a 1,2-diacyl-sn-glycero-3-phospho-L-serine + CMP + H(+)</text>
        <dbReference type="Rhea" id="RHEA:16913"/>
        <dbReference type="ChEBI" id="CHEBI:15378"/>
        <dbReference type="ChEBI" id="CHEBI:33384"/>
        <dbReference type="ChEBI" id="CHEBI:57262"/>
        <dbReference type="ChEBI" id="CHEBI:58332"/>
        <dbReference type="ChEBI" id="CHEBI:60377"/>
        <dbReference type="EC" id="2.7.8.8"/>
    </reaction>
</comment>
<comment type="similarity">
    <text evidence="3 15">Belongs to the CDP-alcohol phosphatidyltransferase class-I family.</text>
</comment>
<reference evidence="17" key="1">
    <citation type="submission" date="2022-07" db="EMBL/GenBank/DDBJ databases">
        <authorList>
            <person name="Li W.-J."/>
            <person name="Deng Q.-Q."/>
        </authorList>
    </citation>
    <scope>NUCLEOTIDE SEQUENCE</scope>
    <source>
        <strain evidence="17">SYSU M60031</strain>
    </source>
</reference>
<evidence type="ECO:0000313" key="17">
    <source>
        <dbReference type="EMBL" id="MCP8968662.1"/>
    </source>
</evidence>
<dbReference type="GO" id="GO:0016020">
    <property type="term" value="C:membrane"/>
    <property type="evidence" value="ECO:0007669"/>
    <property type="project" value="InterPro"/>
</dbReference>
<feature type="transmembrane region" description="Helical" evidence="16">
    <location>
        <begin position="89"/>
        <end position="108"/>
    </location>
</feature>
<comment type="caution">
    <text evidence="17">The sequence shown here is derived from an EMBL/GenBank/DDBJ whole genome shotgun (WGS) entry which is preliminary data.</text>
</comment>
<dbReference type="EMBL" id="JANCLT010000004">
    <property type="protein sequence ID" value="MCP8968662.1"/>
    <property type="molecule type" value="Genomic_DNA"/>
</dbReference>
<evidence type="ECO:0000256" key="8">
    <source>
        <dbReference type="ARBA" id="ARBA00022692"/>
    </source>
</evidence>
<evidence type="ECO:0000256" key="4">
    <source>
        <dbReference type="ARBA" id="ARBA00013174"/>
    </source>
</evidence>
<keyword evidence="6" id="KW-0444">Lipid biosynthesis</keyword>